<organism evidence="1 2">
    <name type="scientific">Aristaeella lactis</name>
    <dbReference type="NCBI Taxonomy" id="3046383"/>
    <lineage>
        <taxon>Bacteria</taxon>
        <taxon>Bacillati</taxon>
        <taxon>Bacillota</taxon>
        <taxon>Clostridia</taxon>
        <taxon>Eubacteriales</taxon>
        <taxon>Aristaeellaceae</taxon>
        <taxon>Aristaeella</taxon>
    </lineage>
</organism>
<evidence type="ECO:0000313" key="1">
    <source>
        <dbReference type="EMBL" id="SMC48883.1"/>
    </source>
</evidence>
<comment type="caution">
    <text evidence="1">The sequence shown here is derived from an EMBL/GenBank/DDBJ whole genome shotgun (WGS) entry which is preliminary data.</text>
</comment>
<proteinExistence type="predicted"/>
<sequence>MPNRKGTVLDMTQGNAVRKILAFAIPLFIGNIFQQIYSMVDTMVAGYCLGDQAIAAIGATSSLYGLIINLAWGLNSGFALIVTQAFGGHEKEKIRRSIGHMMVLDGIITAVLTILALTLLPTLMRLMNTPESIFDQAYSYMVIIFGGMAATICYSMFAGILRAFGNSKTPLYFLIFSSLLNVALDLLFVAVFHMGVGGAALATVTAQAVSGILTGIYVYRNYRDMMPAREDFRLEKGLTKEMLATGGAMGFMYSLVDIGSVVFQGAANVLGETYIAAHTAARRIINILMQPMSSMMNAAGTFVGQNWGAKQKQRIRDTLKSIMGIQIAWGLFSCLIVYLFGRAIILFTTGTHNGEVLDNAVMSLRIHFPFFPVLGVLLAMRVSMQSMGQKTAPVFSSVIELLMKIVFALWLIPSLGFTGVCVTEPVTWVIMTIFLMTVYMVKTRKMLTE</sequence>
<accession>A0AC61PJP2</accession>
<evidence type="ECO:0000313" key="2">
    <source>
        <dbReference type="Proteomes" id="UP000192328"/>
    </source>
</evidence>
<name>A0AC61PJP2_9FIRM</name>
<reference evidence="1" key="1">
    <citation type="submission" date="2017-04" db="EMBL/GenBank/DDBJ databases">
        <authorList>
            <person name="Varghese N."/>
            <person name="Submissions S."/>
        </authorList>
    </citation>
    <scope>NUCLEOTIDE SEQUENCE</scope>
    <source>
        <strain evidence="1">WTE2008</strain>
    </source>
</reference>
<gene>
    <name evidence="1" type="ORF">SAMN06297397_1022</name>
</gene>
<dbReference type="EMBL" id="FWXZ01000002">
    <property type="protein sequence ID" value="SMC48883.1"/>
    <property type="molecule type" value="Genomic_DNA"/>
</dbReference>
<protein>
    <submittedName>
        <fullName evidence="1">Efflux protein, MATE family</fullName>
    </submittedName>
</protein>
<keyword evidence="2" id="KW-1185">Reference proteome</keyword>
<dbReference type="Proteomes" id="UP000192328">
    <property type="component" value="Unassembled WGS sequence"/>
</dbReference>